<sequence>MVIKTHEFELSVLYLGQRPFTENTDSHISPLFNTRRSNRYSWRRHQWTNGLEALLEISEALLKVSEASKIKNKSFEQNISNILELKHLAIIRQLKLSSFDFDLKPCSRNNSSSKSCLQRPIVSLSIY</sequence>
<dbReference type="Proteomes" id="UP000298663">
    <property type="component" value="Unassembled WGS sequence"/>
</dbReference>
<dbReference type="EMBL" id="AZBU02000010">
    <property type="protein sequence ID" value="TKR62557.1"/>
    <property type="molecule type" value="Genomic_DNA"/>
</dbReference>
<organism evidence="1 2">
    <name type="scientific">Steinernema carpocapsae</name>
    <name type="common">Entomopathogenic nematode</name>
    <dbReference type="NCBI Taxonomy" id="34508"/>
    <lineage>
        <taxon>Eukaryota</taxon>
        <taxon>Metazoa</taxon>
        <taxon>Ecdysozoa</taxon>
        <taxon>Nematoda</taxon>
        <taxon>Chromadorea</taxon>
        <taxon>Rhabditida</taxon>
        <taxon>Tylenchina</taxon>
        <taxon>Panagrolaimomorpha</taxon>
        <taxon>Strongyloidoidea</taxon>
        <taxon>Steinernematidae</taxon>
        <taxon>Steinernema</taxon>
    </lineage>
</organism>
<dbReference type="AlphaFoldDB" id="A0A4U5M1L7"/>
<evidence type="ECO:0000313" key="2">
    <source>
        <dbReference type="Proteomes" id="UP000298663"/>
    </source>
</evidence>
<evidence type="ECO:0000313" key="1">
    <source>
        <dbReference type="EMBL" id="TKR62557.1"/>
    </source>
</evidence>
<keyword evidence="2" id="KW-1185">Reference proteome</keyword>
<reference evidence="1 2" key="2">
    <citation type="journal article" date="2019" name="G3 (Bethesda)">
        <title>Hybrid Assembly of the Genome of the Entomopathogenic Nematode Steinernema carpocapsae Identifies the X-Chromosome.</title>
        <authorList>
            <person name="Serra L."/>
            <person name="Macchietto M."/>
            <person name="Macias-Munoz A."/>
            <person name="McGill C.J."/>
            <person name="Rodriguez I.M."/>
            <person name="Rodriguez B."/>
            <person name="Murad R."/>
            <person name="Mortazavi A."/>
        </authorList>
    </citation>
    <scope>NUCLEOTIDE SEQUENCE [LARGE SCALE GENOMIC DNA]</scope>
    <source>
        <strain evidence="1 2">ALL</strain>
    </source>
</reference>
<protein>
    <submittedName>
        <fullName evidence="1">Uncharacterized protein</fullName>
    </submittedName>
</protein>
<name>A0A4U5M1L7_STECR</name>
<accession>A0A4U5M1L7</accession>
<reference evidence="1 2" key="1">
    <citation type="journal article" date="2015" name="Genome Biol.">
        <title>Comparative genomics of Steinernema reveals deeply conserved gene regulatory networks.</title>
        <authorList>
            <person name="Dillman A.R."/>
            <person name="Macchietto M."/>
            <person name="Porter C.F."/>
            <person name="Rogers A."/>
            <person name="Williams B."/>
            <person name="Antoshechkin I."/>
            <person name="Lee M.M."/>
            <person name="Goodwin Z."/>
            <person name="Lu X."/>
            <person name="Lewis E.E."/>
            <person name="Goodrich-Blair H."/>
            <person name="Stock S.P."/>
            <person name="Adams B.J."/>
            <person name="Sternberg P.W."/>
            <person name="Mortazavi A."/>
        </authorList>
    </citation>
    <scope>NUCLEOTIDE SEQUENCE [LARGE SCALE GENOMIC DNA]</scope>
    <source>
        <strain evidence="1 2">ALL</strain>
    </source>
</reference>
<gene>
    <name evidence="1" type="ORF">L596_026492</name>
</gene>
<comment type="caution">
    <text evidence="1">The sequence shown here is derived from an EMBL/GenBank/DDBJ whole genome shotgun (WGS) entry which is preliminary data.</text>
</comment>
<proteinExistence type="predicted"/>